<feature type="chain" id="PRO_5045899921" evidence="2">
    <location>
        <begin position="30"/>
        <end position="162"/>
    </location>
</feature>
<evidence type="ECO:0000256" key="2">
    <source>
        <dbReference type="SAM" id="SignalP"/>
    </source>
</evidence>
<keyword evidence="2" id="KW-0732">Signal</keyword>
<feature type="region of interest" description="Disordered" evidence="1">
    <location>
        <begin position="118"/>
        <end position="137"/>
    </location>
</feature>
<accession>A0ABM0JZ05</accession>
<organism evidence="3 4">
    <name type="scientific">Aplysia californica</name>
    <name type="common">California sea hare</name>
    <dbReference type="NCBI Taxonomy" id="6500"/>
    <lineage>
        <taxon>Eukaryota</taxon>
        <taxon>Metazoa</taxon>
        <taxon>Spiralia</taxon>
        <taxon>Lophotrochozoa</taxon>
        <taxon>Mollusca</taxon>
        <taxon>Gastropoda</taxon>
        <taxon>Heterobranchia</taxon>
        <taxon>Euthyneura</taxon>
        <taxon>Tectipleura</taxon>
        <taxon>Aplysiida</taxon>
        <taxon>Aplysioidea</taxon>
        <taxon>Aplysiidae</taxon>
        <taxon>Aplysia</taxon>
    </lineage>
</organism>
<proteinExistence type="predicted"/>
<feature type="signal peptide" evidence="2">
    <location>
        <begin position="1"/>
        <end position="29"/>
    </location>
</feature>
<evidence type="ECO:0000313" key="4">
    <source>
        <dbReference type="RefSeq" id="XP_005104864.1"/>
    </source>
</evidence>
<evidence type="ECO:0000313" key="3">
    <source>
        <dbReference type="Proteomes" id="UP000694888"/>
    </source>
</evidence>
<evidence type="ECO:0000256" key="1">
    <source>
        <dbReference type="SAM" id="MobiDB-lite"/>
    </source>
</evidence>
<feature type="region of interest" description="Disordered" evidence="1">
    <location>
        <begin position="75"/>
        <end position="94"/>
    </location>
</feature>
<dbReference type="RefSeq" id="XP_005104864.1">
    <property type="nucleotide sequence ID" value="XM_005104807.1"/>
</dbReference>
<dbReference type="Proteomes" id="UP000694888">
    <property type="component" value="Unplaced"/>
</dbReference>
<reference evidence="4" key="1">
    <citation type="submission" date="2025-08" db="UniProtKB">
        <authorList>
            <consortium name="RefSeq"/>
        </authorList>
    </citation>
    <scope>IDENTIFICATION</scope>
</reference>
<protein>
    <submittedName>
        <fullName evidence="4">Uncharacterized protein LOC101849392</fullName>
    </submittedName>
</protein>
<keyword evidence="3" id="KW-1185">Reference proteome</keyword>
<name>A0ABM0JZ05_APLCA</name>
<feature type="compositionally biased region" description="Gly residues" evidence="1">
    <location>
        <begin position="75"/>
        <end position="85"/>
    </location>
</feature>
<gene>
    <name evidence="4" type="primary">LOC101849392</name>
</gene>
<sequence length="162" mass="18375">MKGFSDMTLKSFTYIFLLLLCVVIHTGMCEEGCGQGCQSLGNDNHELSRCVRYACRRRVFRYYIRFGKRGGGGGVGDGGSVGGMGSSDLEPQSLSDQRLSNLPRHEQLQHQRYLVQRRRLQQQREEPPSIFRTPEAEGVYPSLTSSRMSRLYPLVRLLLGQR</sequence>
<dbReference type="GeneID" id="101849392"/>